<feature type="transmembrane region" description="Helical" evidence="1">
    <location>
        <begin position="95"/>
        <end position="119"/>
    </location>
</feature>
<dbReference type="KEGG" id="lem:LEN_4634"/>
<dbReference type="AlphaFoldDB" id="A0AAU9BBM6"/>
<proteinExistence type="predicted"/>
<dbReference type="RefSeq" id="WP_096382066.1">
    <property type="nucleotide sequence ID" value="NZ_AP014940.1"/>
</dbReference>
<protein>
    <recommendedName>
        <fullName evidence="4">DUF3592 domain-containing protein</fullName>
    </recommendedName>
</protein>
<accession>A0AAU9BBM6</accession>
<dbReference type="EMBL" id="AP014940">
    <property type="protein sequence ID" value="BAW00122.1"/>
    <property type="molecule type" value="Genomic_DNA"/>
</dbReference>
<evidence type="ECO:0000313" key="2">
    <source>
        <dbReference type="EMBL" id="BAW00122.1"/>
    </source>
</evidence>
<dbReference type="Proteomes" id="UP000218824">
    <property type="component" value="Chromosome"/>
</dbReference>
<organism evidence="2 3">
    <name type="scientific">Lysobacter enzymogenes</name>
    <dbReference type="NCBI Taxonomy" id="69"/>
    <lineage>
        <taxon>Bacteria</taxon>
        <taxon>Pseudomonadati</taxon>
        <taxon>Pseudomonadota</taxon>
        <taxon>Gammaproteobacteria</taxon>
        <taxon>Lysobacterales</taxon>
        <taxon>Lysobacteraceae</taxon>
        <taxon>Lysobacter</taxon>
    </lineage>
</organism>
<keyword evidence="1" id="KW-0472">Membrane</keyword>
<feature type="transmembrane region" description="Helical" evidence="1">
    <location>
        <begin position="31"/>
        <end position="49"/>
    </location>
</feature>
<keyword evidence="1" id="KW-1133">Transmembrane helix</keyword>
<reference evidence="2 3" key="1">
    <citation type="journal article" date="2017" name="DNA Res.">
        <title>Complete genome sequence and expression profile of the commercial lytic enzyme producer Lysobacter enzymogenes M497-1.</title>
        <authorList>
            <person name="Takami H."/>
            <person name="Toyoda A."/>
            <person name="Uchiyama I."/>
            <person name="Itoh T."/>
            <person name="Takaki Y."/>
            <person name="Arai W."/>
            <person name="Nishi S."/>
            <person name="Kawai M."/>
            <person name="Shinya K."/>
            <person name="Ikeda H."/>
        </authorList>
    </citation>
    <scope>NUCLEOTIDE SEQUENCE [LARGE SCALE GENOMIC DNA]</scope>
    <source>
        <strain evidence="2 3">M497-1</strain>
    </source>
</reference>
<evidence type="ECO:0008006" key="4">
    <source>
        <dbReference type="Google" id="ProtNLM"/>
    </source>
</evidence>
<gene>
    <name evidence="2" type="ORF">LEN_4634</name>
</gene>
<feature type="transmembrane region" description="Helical" evidence="1">
    <location>
        <begin position="69"/>
        <end position="88"/>
    </location>
</feature>
<feature type="transmembrane region" description="Helical" evidence="1">
    <location>
        <begin position="149"/>
        <end position="168"/>
    </location>
</feature>
<sequence>MSNPVAAIEIEHRVIEHSRLLPPPDRLPPRLWLLLALCAAGWTLCGYALAGALSQPPQAIAPGAPLQALLWSLLAGGFAGLIFGVFVNADLGARFGLAVALQTGLALAVAALAAGFALARAWPWHPQAALTGLAAGWPQWLFGDAPRSLPASFALIALLLTLGAMVCLRRYRERDRRVRELLAHGVRVAGTVVHTEHVGTEVYNPSRVRVVVRFDDHAGTERRVAKIGDFDPQALPRAGERVLVWFYPHAADDDHRIVVGFGERPQLSQALG</sequence>
<evidence type="ECO:0000313" key="3">
    <source>
        <dbReference type="Proteomes" id="UP000218824"/>
    </source>
</evidence>
<evidence type="ECO:0000256" key="1">
    <source>
        <dbReference type="SAM" id="Phobius"/>
    </source>
</evidence>
<name>A0AAU9BBM6_LYSEN</name>
<dbReference type="GeneID" id="83066409"/>
<keyword evidence="1" id="KW-0812">Transmembrane</keyword>